<proteinExistence type="predicted"/>
<name>L2GNU9_VITCO</name>
<dbReference type="VEuPathDB" id="MicrosporidiaDB:VICG_01014"/>
<protein>
    <recommendedName>
        <fullName evidence="3">CXC domain-containing protein</fullName>
    </recommendedName>
</protein>
<organism evidence="1 2">
    <name type="scientific">Vittaforma corneae (strain ATCC 50505)</name>
    <name type="common">Microsporidian parasite</name>
    <name type="synonym">Nosema corneum</name>
    <dbReference type="NCBI Taxonomy" id="993615"/>
    <lineage>
        <taxon>Eukaryota</taxon>
        <taxon>Fungi</taxon>
        <taxon>Fungi incertae sedis</taxon>
        <taxon>Microsporidia</taxon>
        <taxon>Nosematidae</taxon>
        <taxon>Vittaforma</taxon>
    </lineage>
</organism>
<reference evidence="2" key="1">
    <citation type="submission" date="2011-05" db="EMBL/GenBank/DDBJ databases">
        <title>The genome sequence of Vittaforma corneae strain ATCC 50505.</title>
        <authorList>
            <consortium name="The Broad Institute Genome Sequencing Platform"/>
            <person name="Cuomo C."/>
            <person name="Didier E."/>
            <person name="Bowers L."/>
            <person name="Young S.K."/>
            <person name="Zeng Q."/>
            <person name="Gargeya S."/>
            <person name="Fitzgerald M."/>
            <person name="Haas B."/>
            <person name="Abouelleil A."/>
            <person name="Alvarado L."/>
            <person name="Arachchi H.M."/>
            <person name="Berlin A."/>
            <person name="Chapman S.B."/>
            <person name="Gearin G."/>
            <person name="Goldberg J."/>
            <person name="Griggs A."/>
            <person name="Gujja S."/>
            <person name="Hansen M."/>
            <person name="Heiman D."/>
            <person name="Howarth C."/>
            <person name="Larimer J."/>
            <person name="Lui A."/>
            <person name="MacDonald P.J.P."/>
            <person name="McCowen C."/>
            <person name="Montmayeur A."/>
            <person name="Murphy C."/>
            <person name="Neiman D."/>
            <person name="Pearson M."/>
            <person name="Priest M."/>
            <person name="Roberts A."/>
            <person name="Saif S."/>
            <person name="Shea T."/>
            <person name="Sisk P."/>
            <person name="Stolte C."/>
            <person name="Sykes S."/>
            <person name="Wortman J."/>
            <person name="Nusbaum C."/>
            <person name="Birren B."/>
        </authorList>
    </citation>
    <scope>NUCLEOTIDE SEQUENCE [LARGE SCALE GENOMIC DNA]</scope>
    <source>
        <strain evidence="2">ATCC 50505</strain>
    </source>
</reference>
<dbReference type="InParanoid" id="L2GNU9"/>
<keyword evidence="2" id="KW-1185">Reference proteome</keyword>
<dbReference type="RefSeq" id="XP_007604461.1">
    <property type="nucleotide sequence ID" value="XM_007604399.1"/>
</dbReference>
<dbReference type="Proteomes" id="UP000011082">
    <property type="component" value="Unassembled WGS sequence"/>
</dbReference>
<dbReference type="OMA" id="CANCTRM"/>
<evidence type="ECO:0000313" key="2">
    <source>
        <dbReference type="Proteomes" id="UP000011082"/>
    </source>
</evidence>
<dbReference type="EMBL" id="JH370136">
    <property type="protein sequence ID" value="ELA41997.1"/>
    <property type="molecule type" value="Genomic_DNA"/>
</dbReference>
<evidence type="ECO:0000313" key="1">
    <source>
        <dbReference type="EMBL" id="ELA41997.1"/>
    </source>
</evidence>
<dbReference type="STRING" id="993615.L2GNU9"/>
<sequence length="336" mass="38342">MHEHYRQIKAKYTQLTALLLRDNAAFVNTNTQRMGIDYPIFKRDKSVIPFIPSSPKSNFMAVTPINLFTKEDPILRYVPTVHTTQPSSITWFEGTVFGSKSFDRDDMIDLMFLRIFEKQGFEQKALNFIRSQFGRNREDFLRIKNREAKLNIGDLFCSICLVFGCGIHSRHNPKIVKHNEVSSCICSRKPRESVRLPRILFNEISSDPLIKKLALKTCVVSKILSLRHNSIIPCTFVHQSNIPHTKTISLSNNCTDPKQFYQPCRHTGRCSNGKCCCSTSGTLCESFCQCSNCTNVIFCDCKKCNENCVCYLSNRECTDFCTCLASGASWNVKTCQ</sequence>
<dbReference type="AlphaFoldDB" id="L2GNU9"/>
<gene>
    <name evidence="1" type="ORF">VICG_01014</name>
</gene>
<dbReference type="GeneID" id="19881726"/>
<accession>L2GNU9</accession>
<dbReference type="HOGENOM" id="CLU_826915_0_0_1"/>
<evidence type="ECO:0008006" key="3">
    <source>
        <dbReference type="Google" id="ProtNLM"/>
    </source>
</evidence>
<dbReference type="OrthoDB" id="308383at2759"/>